<organism evidence="2 3">
    <name type="scientific">Portunus trituberculatus</name>
    <name type="common">Swimming crab</name>
    <name type="synonym">Neptunus trituberculatus</name>
    <dbReference type="NCBI Taxonomy" id="210409"/>
    <lineage>
        <taxon>Eukaryota</taxon>
        <taxon>Metazoa</taxon>
        <taxon>Ecdysozoa</taxon>
        <taxon>Arthropoda</taxon>
        <taxon>Crustacea</taxon>
        <taxon>Multicrustacea</taxon>
        <taxon>Malacostraca</taxon>
        <taxon>Eumalacostraca</taxon>
        <taxon>Eucarida</taxon>
        <taxon>Decapoda</taxon>
        <taxon>Pleocyemata</taxon>
        <taxon>Brachyura</taxon>
        <taxon>Eubrachyura</taxon>
        <taxon>Portunoidea</taxon>
        <taxon>Portunidae</taxon>
        <taxon>Portuninae</taxon>
        <taxon>Portunus</taxon>
    </lineage>
</organism>
<feature type="region of interest" description="Disordered" evidence="1">
    <location>
        <begin position="1"/>
        <end position="21"/>
    </location>
</feature>
<dbReference type="EMBL" id="VSRR010003033">
    <property type="protein sequence ID" value="MPC34343.1"/>
    <property type="molecule type" value="Genomic_DNA"/>
</dbReference>
<proteinExistence type="predicted"/>
<evidence type="ECO:0000313" key="2">
    <source>
        <dbReference type="EMBL" id="MPC34343.1"/>
    </source>
</evidence>
<evidence type="ECO:0000313" key="3">
    <source>
        <dbReference type="Proteomes" id="UP000324222"/>
    </source>
</evidence>
<comment type="caution">
    <text evidence="2">The sequence shown here is derived from an EMBL/GenBank/DDBJ whole genome shotgun (WGS) entry which is preliminary data.</text>
</comment>
<reference evidence="2 3" key="1">
    <citation type="submission" date="2019-05" db="EMBL/GenBank/DDBJ databases">
        <title>Another draft genome of Portunus trituberculatus and its Hox gene families provides insights of decapod evolution.</title>
        <authorList>
            <person name="Jeong J.-H."/>
            <person name="Song I."/>
            <person name="Kim S."/>
            <person name="Choi T."/>
            <person name="Kim D."/>
            <person name="Ryu S."/>
            <person name="Kim W."/>
        </authorList>
    </citation>
    <scope>NUCLEOTIDE SEQUENCE [LARGE SCALE GENOMIC DNA]</scope>
    <source>
        <tissue evidence="2">Muscle</tissue>
    </source>
</reference>
<sequence length="81" mass="9318">MEPQISLECHETTTSKQNNKKTIRSITSAHQSLSGLARSHASLLPSSQPVNAPYMHMNGTQWRSLRHHHGQEQQYTVRWVR</sequence>
<name>A0A5B7EMY7_PORTR</name>
<protein>
    <submittedName>
        <fullName evidence="2">Uncharacterized protein</fullName>
    </submittedName>
</protein>
<evidence type="ECO:0000256" key="1">
    <source>
        <dbReference type="SAM" id="MobiDB-lite"/>
    </source>
</evidence>
<dbReference type="AlphaFoldDB" id="A0A5B7EMY7"/>
<keyword evidence="3" id="KW-1185">Reference proteome</keyword>
<dbReference type="Proteomes" id="UP000324222">
    <property type="component" value="Unassembled WGS sequence"/>
</dbReference>
<accession>A0A5B7EMY7</accession>
<gene>
    <name evidence="2" type="ORF">E2C01_027728</name>
</gene>